<reference evidence="3" key="1">
    <citation type="submission" date="2016-10" db="EMBL/GenBank/DDBJ databases">
        <authorList>
            <person name="Varghese N."/>
            <person name="Submissions S."/>
        </authorList>
    </citation>
    <scope>NUCLEOTIDE SEQUENCE [LARGE SCALE GENOMIC DNA]</scope>
    <source>
        <strain evidence="3">CGMCC 4.2126</strain>
    </source>
</reference>
<gene>
    <name evidence="2" type="ORF">SAMN05216275_113116</name>
</gene>
<protein>
    <submittedName>
        <fullName evidence="2">Uncharacterized protein</fullName>
    </submittedName>
</protein>
<dbReference type="AlphaFoldDB" id="A0A1I3UYB7"/>
<keyword evidence="3" id="KW-1185">Reference proteome</keyword>
<evidence type="ECO:0000313" key="3">
    <source>
        <dbReference type="Proteomes" id="UP000199111"/>
    </source>
</evidence>
<feature type="transmembrane region" description="Helical" evidence="1">
    <location>
        <begin position="12"/>
        <end position="35"/>
    </location>
</feature>
<accession>A0A1I3UYB7</accession>
<keyword evidence="1" id="KW-1133">Transmembrane helix</keyword>
<evidence type="ECO:0000256" key="1">
    <source>
        <dbReference type="SAM" id="Phobius"/>
    </source>
</evidence>
<feature type="transmembrane region" description="Helical" evidence="1">
    <location>
        <begin position="47"/>
        <end position="68"/>
    </location>
</feature>
<keyword evidence="1" id="KW-0812">Transmembrane</keyword>
<sequence>MDTEPPRVLSTVDMTVFLVVCAAFFLHYLGVGLLPDGAEAWSETNQWLMWTAAVLTVASAVAVPLLSLTAQRPGQDR</sequence>
<dbReference type="Proteomes" id="UP000199111">
    <property type="component" value="Unassembled WGS sequence"/>
</dbReference>
<proteinExistence type="predicted"/>
<dbReference type="GeneID" id="96299838"/>
<organism evidence="2 3">
    <name type="scientific">Streptosporangium canum</name>
    <dbReference type="NCBI Taxonomy" id="324952"/>
    <lineage>
        <taxon>Bacteria</taxon>
        <taxon>Bacillati</taxon>
        <taxon>Actinomycetota</taxon>
        <taxon>Actinomycetes</taxon>
        <taxon>Streptosporangiales</taxon>
        <taxon>Streptosporangiaceae</taxon>
        <taxon>Streptosporangium</taxon>
    </lineage>
</organism>
<name>A0A1I3UYB7_9ACTN</name>
<keyword evidence="1" id="KW-0472">Membrane</keyword>
<dbReference type="EMBL" id="FOQY01000013">
    <property type="protein sequence ID" value="SFJ87076.1"/>
    <property type="molecule type" value="Genomic_DNA"/>
</dbReference>
<dbReference type="RefSeq" id="WP_093888592.1">
    <property type="nucleotide sequence ID" value="NZ_FOQY01000013.1"/>
</dbReference>
<evidence type="ECO:0000313" key="2">
    <source>
        <dbReference type="EMBL" id="SFJ87076.1"/>
    </source>
</evidence>